<gene>
    <name evidence="5" type="ORF">CcCBS67573_g02350</name>
</gene>
<sequence length="419" mass="45306">MVMIATALLAQRLHDILYGNTSGADEGSPAGKGRGDGATAMATPTPDTDSLRVANPANTDTVANVLRLLLLKIALPMLSVQIPSVNSIEYYHIWGSESMTMCLFVLKKGSTLPIHSHPNMTVFSRVIHGDLHVKTYHLEGDSHANTSSSNSRSSLPTASASEGVTPASSPRLFQTTTQPSSHAQHPNLPHNARLHRDEIISHTSPGLTSILEINSNTPNLHTFTAVSDHVVVFDLIFPPYDEDARMCSYYQERHDSANISGDVVTTVATELSRMESSALIGKEQNAELHASISRLSVHEDGYSSESREDTDGDSKSPKVPAFSKGESHKTGALKNHSSSLFEEDHEVNSEGLQMRLVELDYGDEIESVAYVGQQVKRDQLERGSLLTDAELVQLGGRVAMMVDRMSASTQPGQGNPSGK</sequence>
<dbReference type="Gene3D" id="2.60.120.10">
    <property type="entry name" value="Jelly Rolls"/>
    <property type="match status" value="1"/>
</dbReference>
<evidence type="ECO:0000313" key="6">
    <source>
        <dbReference type="Proteomes" id="UP000320333"/>
    </source>
</evidence>
<proteinExistence type="predicted"/>
<accession>A0A507FKZ7</accession>
<dbReference type="InterPro" id="IPR011051">
    <property type="entry name" value="RmlC_Cupin_sf"/>
</dbReference>
<feature type="region of interest" description="Disordered" evidence="4">
    <location>
        <begin position="24"/>
        <end position="48"/>
    </location>
</feature>
<dbReference type="InterPro" id="IPR014710">
    <property type="entry name" value="RmlC-like_jellyroll"/>
</dbReference>
<feature type="region of interest" description="Disordered" evidence="4">
    <location>
        <begin position="141"/>
        <end position="189"/>
    </location>
</feature>
<evidence type="ECO:0000313" key="5">
    <source>
        <dbReference type="EMBL" id="TPX76380.1"/>
    </source>
</evidence>
<evidence type="ECO:0000256" key="3">
    <source>
        <dbReference type="ARBA" id="ARBA00023004"/>
    </source>
</evidence>
<dbReference type="Proteomes" id="UP000320333">
    <property type="component" value="Unassembled WGS sequence"/>
</dbReference>
<comment type="caution">
    <text evidence="5">The sequence shown here is derived from an EMBL/GenBank/DDBJ whole genome shotgun (WGS) entry which is preliminary data.</text>
</comment>
<keyword evidence="2" id="KW-0560">Oxidoreductase</keyword>
<evidence type="ECO:0000256" key="2">
    <source>
        <dbReference type="ARBA" id="ARBA00023002"/>
    </source>
</evidence>
<evidence type="ECO:0000256" key="1">
    <source>
        <dbReference type="ARBA" id="ARBA00022723"/>
    </source>
</evidence>
<feature type="compositionally biased region" description="Low complexity" evidence="4">
    <location>
        <begin position="37"/>
        <end position="48"/>
    </location>
</feature>
<dbReference type="GO" id="GO:0016702">
    <property type="term" value="F:oxidoreductase activity, acting on single donors with incorporation of molecular oxygen, incorporation of two atoms of oxygen"/>
    <property type="evidence" value="ECO:0007669"/>
    <property type="project" value="InterPro"/>
</dbReference>
<keyword evidence="3" id="KW-0408">Iron</keyword>
<dbReference type="AlphaFoldDB" id="A0A507FKZ7"/>
<name>A0A507FKZ7_9FUNG</name>
<dbReference type="PANTHER" id="PTHR22966:SF61">
    <property type="entry name" value="2-AMINOETHANETHIOL DIOXYGENASE"/>
    <property type="match status" value="1"/>
</dbReference>
<dbReference type="GO" id="GO:0046872">
    <property type="term" value="F:metal ion binding"/>
    <property type="evidence" value="ECO:0007669"/>
    <property type="project" value="UniProtKB-KW"/>
</dbReference>
<feature type="compositionally biased region" description="Polar residues" evidence="4">
    <location>
        <begin position="166"/>
        <end position="184"/>
    </location>
</feature>
<dbReference type="SUPFAM" id="SSF51182">
    <property type="entry name" value="RmlC-like cupins"/>
    <property type="match status" value="1"/>
</dbReference>
<dbReference type="OrthoDB" id="271433at2759"/>
<reference evidence="5 6" key="1">
    <citation type="journal article" date="2019" name="Sci. Rep.">
        <title>Comparative genomics of chytrid fungi reveal insights into the obligate biotrophic and pathogenic lifestyle of Synchytrium endobioticum.</title>
        <authorList>
            <person name="van de Vossenberg B.T.L.H."/>
            <person name="Warris S."/>
            <person name="Nguyen H.D.T."/>
            <person name="van Gent-Pelzer M.P.E."/>
            <person name="Joly D.L."/>
            <person name="van de Geest H.C."/>
            <person name="Bonants P.J.M."/>
            <person name="Smith D.S."/>
            <person name="Levesque C.A."/>
            <person name="van der Lee T.A.J."/>
        </authorList>
    </citation>
    <scope>NUCLEOTIDE SEQUENCE [LARGE SCALE GENOMIC DNA]</scope>
    <source>
        <strain evidence="5 6">CBS 675.73</strain>
    </source>
</reference>
<dbReference type="STRING" id="246404.A0A507FKZ7"/>
<keyword evidence="1" id="KW-0479">Metal-binding</keyword>
<organism evidence="5 6">
    <name type="scientific">Chytriomyces confervae</name>
    <dbReference type="NCBI Taxonomy" id="246404"/>
    <lineage>
        <taxon>Eukaryota</taxon>
        <taxon>Fungi</taxon>
        <taxon>Fungi incertae sedis</taxon>
        <taxon>Chytridiomycota</taxon>
        <taxon>Chytridiomycota incertae sedis</taxon>
        <taxon>Chytridiomycetes</taxon>
        <taxon>Chytridiales</taxon>
        <taxon>Chytriomycetaceae</taxon>
        <taxon>Chytriomyces</taxon>
    </lineage>
</organism>
<keyword evidence="6" id="KW-1185">Reference proteome</keyword>
<dbReference type="InterPro" id="IPR012864">
    <property type="entry name" value="PCO/ADO"/>
</dbReference>
<dbReference type="EMBL" id="QEAP01000048">
    <property type="protein sequence ID" value="TPX76380.1"/>
    <property type="molecule type" value="Genomic_DNA"/>
</dbReference>
<feature type="region of interest" description="Disordered" evidence="4">
    <location>
        <begin position="297"/>
        <end position="346"/>
    </location>
</feature>
<feature type="compositionally biased region" description="Basic and acidic residues" evidence="4">
    <location>
        <begin position="297"/>
        <end position="316"/>
    </location>
</feature>
<feature type="compositionally biased region" description="Low complexity" evidence="4">
    <location>
        <begin position="143"/>
        <end position="161"/>
    </location>
</feature>
<evidence type="ECO:0000256" key="4">
    <source>
        <dbReference type="SAM" id="MobiDB-lite"/>
    </source>
</evidence>
<dbReference type="Pfam" id="PF07847">
    <property type="entry name" value="PCO_ADO"/>
    <property type="match status" value="1"/>
</dbReference>
<dbReference type="CDD" id="cd20289">
    <property type="entry name" value="cupin_ADO"/>
    <property type="match status" value="1"/>
</dbReference>
<protein>
    <submittedName>
        <fullName evidence="5">Uncharacterized protein</fullName>
    </submittedName>
</protein>
<dbReference type="PANTHER" id="PTHR22966">
    <property type="entry name" value="2-AMINOETHANETHIOL DIOXYGENASE"/>
    <property type="match status" value="1"/>
</dbReference>